<evidence type="ECO:0000313" key="1">
    <source>
        <dbReference type="EMBL" id="KAJ8669034.1"/>
    </source>
</evidence>
<proteinExistence type="predicted"/>
<name>A0ACC2NFC3_9HYME</name>
<protein>
    <submittedName>
        <fullName evidence="1">Uncharacterized protein</fullName>
    </submittedName>
</protein>
<dbReference type="EMBL" id="CM056743">
    <property type="protein sequence ID" value="KAJ8669034.1"/>
    <property type="molecule type" value="Genomic_DNA"/>
</dbReference>
<comment type="caution">
    <text evidence="1">The sequence shown here is derived from an EMBL/GenBank/DDBJ whole genome shotgun (WGS) entry which is preliminary data.</text>
</comment>
<sequence length="168" mass="18923">MMEPKSRSLRVVRGYQTTIESYPYMVSLKKDNNEHICGDTIIDEYTILTSILTAAHCLDTGEVKIVRVGCTYVDSKDGVLHKILDHALHENYESEDYPINDISFIRFESPIVVNNITSRIVKSANRNTMCPDSSFAIVVGWGFVTDKTNAEPSEIVLIEDEKGGRISY</sequence>
<dbReference type="Proteomes" id="UP001239111">
    <property type="component" value="Chromosome 3"/>
</dbReference>
<evidence type="ECO:0000313" key="2">
    <source>
        <dbReference type="Proteomes" id="UP001239111"/>
    </source>
</evidence>
<keyword evidence="2" id="KW-1185">Reference proteome</keyword>
<accession>A0ACC2NFC3</accession>
<gene>
    <name evidence="1" type="ORF">QAD02_000293</name>
</gene>
<organism evidence="1 2">
    <name type="scientific">Eretmocerus hayati</name>
    <dbReference type="NCBI Taxonomy" id="131215"/>
    <lineage>
        <taxon>Eukaryota</taxon>
        <taxon>Metazoa</taxon>
        <taxon>Ecdysozoa</taxon>
        <taxon>Arthropoda</taxon>
        <taxon>Hexapoda</taxon>
        <taxon>Insecta</taxon>
        <taxon>Pterygota</taxon>
        <taxon>Neoptera</taxon>
        <taxon>Endopterygota</taxon>
        <taxon>Hymenoptera</taxon>
        <taxon>Apocrita</taxon>
        <taxon>Proctotrupomorpha</taxon>
        <taxon>Chalcidoidea</taxon>
        <taxon>Aphelinidae</taxon>
        <taxon>Aphelininae</taxon>
        <taxon>Eretmocerus</taxon>
    </lineage>
</organism>
<reference evidence="1" key="1">
    <citation type="submission" date="2023-04" db="EMBL/GenBank/DDBJ databases">
        <title>A chromosome-level genome assembly of the parasitoid wasp Eretmocerus hayati.</title>
        <authorList>
            <person name="Zhong Y."/>
            <person name="Liu S."/>
            <person name="Liu Y."/>
        </authorList>
    </citation>
    <scope>NUCLEOTIDE SEQUENCE</scope>
    <source>
        <strain evidence="1">ZJU_SS_LIU_2023</strain>
    </source>
</reference>